<protein>
    <submittedName>
        <fullName evidence="1">Carbonic anhydrase</fullName>
    </submittedName>
</protein>
<proteinExistence type="predicted"/>
<organism evidence="1 2">
    <name type="scientific">Streptomyces chattanoogensis</name>
    <dbReference type="NCBI Taxonomy" id="66876"/>
    <lineage>
        <taxon>Bacteria</taxon>
        <taxon>Bacillati</taxon>
        <taxon>Actinomycetota</taxon>
        <taxon>Actinomycetes</taxon>
        <taxon>Kitasatosporales</taxon>
        <taxon>Streptomycetaceae</taxon>
        <taxon>Streptomyces</taxon>
    </lineage>
</organism>
<dbReference type="AlphaFoldDB" id="A0A0N0GVG4"/>
<dbReference type="EMBL" id="LGKG01000189">
    <property type="protein sequence ID" value="KPC59182.1"/>
    <property type="molecule type" value="Genomic_DNA"/>
</dbReference>
<dbReference type="PATRIC" id="fig|66876.3.peg.7923"/>
<reference evidence="2" key="1">
    <citation type="submission" date="2015-07" db="EMBL/GenBank/DDBJ databases">
        <authorList>
            <person name="Ju K.-S."/>
            <person name="Doroghazi J.R."/>
            <person name="Metcalf W.W."/>
        </authorList>
    </citation>
    <scope>NUCLEOTIDE SEQUENCE [LARGE SCALE GENOMIC DNA]</scope>
    <source>
        <strain evidence="2">NRRL ISP-5002</strain>
    </source>
</reference>
<evidence type="ECO:0000313" key="1">
    <source>
        <dbReference type="EMBL" id="KPC59182.1"/>
    </source>
</evidence>
<dbReference type="Proteomes" id="UP000037982">
    <property type="component" value="Unassembled WGS sequence"/>
</dbReference>
<accession>A0A0N0GVG4</accession>
<comment type="caution">
    <text evidence="1">The sequence shown here is derived from an EMBL/GenBank/DDBJ whole genome shotgun (WGS) entry which is preliminary data.</text>
</comment>
<keyword evidence="2" id="KW-1185">Reference proteome</keyword>
<sequence length="40" mass="4619">METFIQHARSRMARIADQYEDREAYGRFAAGQSPLALFIT</sequence>
<feature type="non-terminal residue" evidence="1">
    <location>
        <position position="40"/>
    </location>
</feature>
<evidence type="ECO:0000313" key="2">
    <source>
        <dbReference type="Proteomes" id="UP000037982"/>
    </source>
</evidence>
<gene>
    <name evidence="1" type="ORF">ADL29_35980</name>
</gene>
<name>A0A0N0GVG4_9ACTN</name>